<dbReference type="Proteomes" id="UP000222531">
    <property type="component" value="Unassembled WGS sequence"/>
</dbReference>
<evidence type="ECO:0000313" key="1">
    <source>
        <dbReference type="EMBL" id="PHQ50217.1"/>
    </source>
</evidence>
<comment type="caution">
    <text evidence="1">The sequence shown here is derived from an EMBL/GenBank/DDBJ whole genome shotgun (WGS) entry which is preliminary data.</text>
</comment>
<evidence type="ECO:0000313" key="2">
    <source>
        <dbReference type="Proteomes" id="UP000222531"/>
    </source>
</evidence>
<proteinExistence type="predicted"/>
<gene>
    <name evidence="1" type="ORF">BLA24_21855</name>
</gene>
<reference evidence="1 2" key="1">
    <citation type="journal article" date="2017" name="Biochemistry">
        <title>Identification of the Biosynthetic Pathway for the Antibiotic Bicyclomycin.</title>
        <authorList>
            <person name="Patteson J."/>
            <person name="Cai W."/>
            <person name="Johnson R.A."/>
            <person name="Santa Maria K."/>
            <person name="Li B."/>
        </authorList>
    </citation>
    <scope>NUCLEOTIDE SEQUENCE [LARGE SCALE GENOMIC DNA]</scope>
    <source>
        <strain evidence="1 2">ATCC 21532</strain>
    </source>
</reference>
<keyword evidence="2" id="KW-1185">Reference proteome</keyword>
<dbReference type="OrthoDB" id="9799092at2"/>
<dbReference type="Gene3D" id="3.40.50.300">
    <property type="entry name" value="P-loop containing nucleotide triphosphate hydrolases"/>
    <property type="match status" value="1"/>
</dbReference>
<name>A0A2G1XG64_STRCJ</name>
<dbReference type="RefSeq" id="WP_099200703.1">
    <property type="nucleotide sequence ID" value="NZ_JBIRXA010000001.1"/>
</dbReference>
<dbReference type="Pfam" id="PF13671">
    <property type="entry name" value="AAA_33"/>
    <property type="match status" value="1"/>
</dbReference>
<dbReference type="SUPFAM" id="SSF52540">
    <property type="entry name" value="P-loop containing nucleoside triphosphate hydrolases"/>
    <property type="match status" value="1"/>
</dbReference>
<organism evidence="1 2">
    <name type="scientific">Streptomyces cinnamoneus</name>
    <name type="common">Streptoverticillium cinnamoneum</name>
    <dbReference type="NCBI Taxonomy" id="53446"/>
    <lineage>
        <taxon>Bacteria</taxon>
        <taxon>Bacillati</taxon>
        <taxon>Actinomycetota</taxon>
        <taxon>Actinomycetes</taxon>
        <taxon>Kitasatosporales</taxon>
        <taxon>Streptomycetaceae</taxon>
        <taxon>Streptomyces</taxon>
        <taxon>Streptomyces cinnamoneus group</taxon>
    </lineage>
</organism>
<dbReference type="AlphaFoldDB" id="A0A2G1XG64"/>
<dbReference type="InterPro" id="IPR027417">
    <property type="entry name" value="P-loop_NTPase"/>
</dbReference>
<accession>A0A2G1XG64</accession>
<dbReference type="EMBL" id="NHZO01000151">
    <property type="protein sequence ID" value="PHQ50217.1"/>
    <property type="molecule type" value="Genomic_DNA"/>
</dbReference>
<sequence>MLLWINGPFGAGKTQTAHEIRRRLPGSVVCDPEEVGFGLHRMTPPRLRGDFQDLTAWRQGVYEVLDLVLTRHEGVVIAPMTITEPAYFRETVGRLRERGHGVRHFALLARRETVLRRLGERNPVHAVQRAMGRNAPPRGESFAVARLDVCLERLREEEFADHVWTDRLTVPQVADHIAESAGLRLAPDRDGALRGRLRRAWTGARHIRFV</sequence>
<protein>
    <submittedName>
        <fullName evidence="1">Uncharacterized protein</fullName>
    </submittedName>
</protein>